<evidence type="ECO:0000313" key="2">
    <source>
        <dbReference type="EMBL" id="KAK3588281.1"/>
    </source>
</evidence>
<dbReference type="EMBL" id="JAEAOA010001838">
    <property type="protein sequence ID" value="KAK3588281.1"/>
    <property type="molecule type" value="Genomic_DNA"/>
</dbReference>
<dbReference type="Proteomes" id="UP001195483">
    <property type="component" value="Unassembled WGS sequence"/>
</dbReference>
<keyword evidence="3" id="KW-1185">Reference proteome</keyword>
<reference evidence="2" key="2">
    <citation type="journal article" date="2021" name="Genome Biol. Evol.">
        <title>Developing a high-quality reference genome for a parasitic bivalve with doubly uniparental inheritance (Bivalvia: Unionida).</title>
        <authorList>
            <person name="Smith C.H."/>
        </authorList>
    </citation>
    <scope>NUCLEOTIDE SEQUENCE</scope>
    <source>
        <strain evidence="2">CHS0354</strain>
        <tissue evidence="2">Mantle</tissue>
    </source>
</reference>
<comment type="caution">
    <text evidence="2">The sequence shown here is derived from an EMBL/GenBank/DDBJ whole genome shotgun (WGS) entry which is preliminary data.</text>
</comment>
<proteinExistence type="predicted"/>
<accession>A0AAE0SAB6</accession>
<feature type="compositionally biased region" description="Polar residues" evidence="1">
    <location>
        <begin position="22"/>
        <end position="43"/>
    </location>
</feature>
<gene>
    <name evidence="2" type="ORF">CHS0354_030892</name>
</gene>
<evidence type="ECO:0000313" key="3">
    <source>
        <dbReference type="Proteomes" id="UP001195483"/>
    </source>
</evidence>
<reference evidence="2" key="1">
    <citation type="journal article" date="2021" name="Genome Biol. Evol.">
        <title>A High-Quality Reference Genome for a Parasitic Bivalve with Doubly Uniparental Inheritance (Bivalvia: Unionida).</title>
        <authorList>
            <person name="Smith C.H."/>
        </authorList>
    </citation>
    <scope>NUCLEOTIDE SEQUENCE</scope>
    <source>
        <strain evidence="2">CHS0354</strain>
    </source>
</reference>
<reference evidence="2" key="3">
    <citation type="submission" date="2023-05" db="EMBL/GenBank/DDBJ databases">
        <authorList>
            <person name="Smith C.H."/>
        </authorList>
    </citation>
    <scope>NUCLEOTIDE SEQUENCE</scope>
    <source>
        <strain evidence="2">CHS0354</strain>
        <tissue evidence="2">Mantle</tissue>
    </source>
</reference>
<organism evidence="2 3">
    <name type="scientific">Potamilus streckersoni</name>
    <dbReference type="NCBI Taxonomy" id="2493646"/>
    <lineage>
        <taxon>Eukaryota</taxon>
        <taxon>Metazoa</taxon>
        <taxon>Spiralia</taxon>
        <taxon>Lophotrochozoa</taxon>
        <taxon>Mollusca</taxon>
        <taxon>Bivalvia</taxon>
        <taxon>Autobranchia</taxon>
        <taxon>Heteroconchia</taxon>
        <taxon>Palaeoheterodonta</taxon>
        <taxon>Unionida</taxon>
        <taxon>Unionoidea</taxon>
        <taxon>Unionidae</taxon>
        <taxon>Ambleminae</taxon>
        <taxon>Lampsilini</taxon>
        <taxon>Potamilus</taxon>
    </lineage>
</organism>
<evidence type="ECO:0000256" key="1">
    <source>
        <dbReference type="SAM" id="MobiDB-lite"/>
    </source>
</evidence>
<sequence>MKEIHIAVDLLLEQVREEDKATNQTEAPSDVTQTQENSRNQETQRGRRNRLLYWKSKGLGGKWGESPNLQAITPITAIQAKRKM</sequence>
<dbReference type="AlphaFoldDB" id="A0AAE0SAB6"/>
<name>A0AAE0SAB6_9BIVA</name>
<protein>
    <submittedName>
        <fullName evidence="2">Uncharacterized protein</fullName>
    </submittedName>
</protein>
<feature type="region of interest" description="Disordered" evidence="1">
    <location>
        <begin position="17"/>
        <end position="49"/>
    </location>
</feature>